<keyword evidence="2" id="KW-1185">Reference proteome</keyword>
<evidence type="ECO:0008006" key="3">
    <source>
        <dbReference type="Google" id="ProtNLM"/>
    </source>
</evidence>
<sequence length="131" mass="14551">MVALLHGESCTCAKYNHLESYLAEATPVNQTCDRPCPGSDVQTCGSLEQAANKTIYSAHTILDRDNIRQSCNELYYIGLTIDGYYVINPGNATQYTTEYCNFTLHSEFRLASTVNESGVTMVTFKEFAVLN</sequence>
<name>A0AAV4G1C2_9GAST</name>
<evidence type="ECO:0000313" key="1">
    <source>
        <dbReference type="EMBL" id="GFR78775.1"/>
    </source>
</evidence>
<accession>A0AAV4G1C2</accession>
<dbReference type="SUPFAM" id="SSF56496">
    <property type="entry name" value="Fibrinogen C-terminal domain-like"/>
    <property type="match status" value="1"/>
</dbReference>
<gene>
    <name evidence="1" type="ORF">ElyMa_000540100</name>
</gene>
<evidence type="ECO:0000313" key="2">
    <source>
        <dbReference type="Proteomes" id="UP000762676"/>
    </source>
</evidence>
<reference evidence="1 2" key="1">
    <citation type="journal article" date="2021" name="Elife">
        <title>Chloroplast acquisition without the gene transfer in kleptoplastic sea slugs, Plakobranchus ocellatus.</title>
        <authorList>
            <person name="Maeda T."/>
            <person name="Takahashi S."/>
            <person name="Yoshida T."/>
            <person name="Shimamura S."/>
            <person name="Takaki Y."/>
            <person name="Nagai Y."/>
            <person name="Toyoda A."/>
            <person name="Suzuki Y."/>
            <person name="Arimoto A."/>
            <person name="Ishii H."/>
            <person name="Satoh N."/>
            <person name="Nishiyama T."/>
            <person name="Hasebe M."/>
            <person name="Maruyama T."/>
            <person name="Minagawa J."/>
            <person name="Obokata J."/>
            <person name="Shigenobu S."/>
        </authorList>
    </citation>
    <scope>NUCLEOTIDE SEQUENCE [LARGE SCALE GENOMIC DNA]</scope>
</reference>
<dbReference type="EMBL" id="BMAT01001055">
    <property type="protein sequence ID" value="GFR78775.1"/>
    <property type="molecule type" value="Genomic_DNA"/>
</dbReference>
<dbReference type="Proteomes" id="UP000762676">
    <property type="component" value="Unassembled WGS sequence"/>
</dbReference>
<protein>
    <recommendedName>
        <fullName evidence="3">WSC domain-containing protein</fullName>
    </recommendedName>
</protein>
<proteinExistence type="predicted"/>
<dbReference type="InterPro" id="IPR036056">
    <property type="entry name" value="Fibrinogen-like_C"/>
</dbReference>
<dbReference type="AlphaFoldDB" id="A0AAV4G1C2"/>
<comment type="caution">
    <text evidence="1">The sequence shown here is derived from an EMBL/GenBank/DDBJ whole genome shotgun (WGS) entry which is preliminary data.</text>
</comment>
<organism evidence="1 2">
    <name type="scientific">Elysia marginata</name>
    <dbReference type="NCBI Taxonomy" id="1093978"/>
    <lineage>
        <taxon>Eukaryota</taxon>
        <taxon>Metazoa</taxon>
        <taxon>Spiralia</taxon>
        <taxon>Lophotrochozoa</taxon>
        <taxon>Mollusca</taxon>
        <taxon>Gastropoda</taxon>
        <taxon>Heterobranchia</taxon>
        <taxon>Euthyneura</taxon>
        <taxon>Panpulmonata</taxon>
        <taxon>Sacoglossa</taxon>
        <taxon>Placobranchoidea</taxon>
        <taxon>Plakobranchidae</taxon>
        <taxon>Elysia</taxon>
    </lineage>
</organism>